<protein>
    <submittedName>
        <fullName evidence="1">Uncharacterized protein</fullName>
    </submittedName>
</protein>
<reference evidence="1" key="1">
    <citation type="journal article" date="2021" name="Proc. Natl. Acad. Sci. U.S.A.">
        <title>A Catalog of Tens of Thousands of Viruses from Human Metagenomes Reveals Hidden Associations with Chronic Diseases.</title>
        <authorList>
            <person name="Tisza M.J."/>
            <person name="Buck C.B."/>
        </authorList>
    </citation>
    <scope>NUCLEOTIDE SEQUENCE</scope>
    <source>
        <strain evidence="1">CtEfN2</strain>
    </source>
</reference>
<evidence type="ECO:0000313" key="1">
    <source>
        <dbReference type="EMBL" id="DAE32460.1"/>
    </source>
</evidence>
<sequence>MRFNNEGLIFLVKVQSRVFTVKCNEPQCRF</sequence>
<name>A0A8S5RN67_9VIRU</name>
<dbReference type="EMBL" id="BK059123">
    <property type="protein sequence ID" value="DAE32460.1"/>
    <property type="molecule type" value="Genomic_DNA"/>
</dbReference>
<proteinExistence type="predicted"/>
<organism evidence="1">
    <name type="scientific">virus sp. ctEfN2</name>
    <dbReference type="NCBI Taxonomy" id="2825810"/>
    <lineage>
        <taxon>Viruses</taxon>
    </lineage>
</organism>
<accession>A0A8S5RN67</accession>